<dbReference type="Pfam" id="PF01019">
    <property type="entry name" value="G_glu_transpept"/>
    <property type="match status" value="1"/>
</dbReference>
<comment type="caution">
    <text evidence="2">The sequence shown here is derived from an EMBL/GenBank/DDBJ whole genome shotgun (WGS) entry which is preliminary data.</text>
</comment>
<dbReference type="GO" id="GO:0036374">
    <property type="term" value="F:glutathione hydrolase activity"/>
    <property type="evidence" value="ECO:0007669"/>
    <property type="project" value="InterPro"/>
</dbReference>
<sequence>MENSPLRMSKPESKKKLFLVVGLLSCISIAIAIAFLTYDGEPQVLPTGVVSSDSSECSTLGVDILKSGGSAIDAVISATLCMGVIHPHHTGIGGGGYLMTFSRKKADKAESSVFSFVERAGSNSSAQSVVGSGVPGVLYGLNLAHQRFGKLSWKQLLSPVVKLARDGVSVGESLSTSLSDESEFSDEVKDVFFIDGKPVQKGQILKQAHLAETLEIVSKFGANAFYSGTLAHGIVQSFQQHGISFTEADLSSYKGYEEKPLTLTSDGITYMTANVPSGGPELLSIINILRNYEAVDNVLEIHRMNEAIKLARGQFSLIGDPLFNNESLSLVESMVNRTNGRIVADQIRDDSVGPIFETLSESLKSQVGSVVVAVDADETIAISVTSLTSMFGSKLFAKSGFFLNNALDNFALENESTKGESENHQAPRKRPLSHLTPLIAVEGPYACGLRVALGSSDPGQLAQVVSTYFHHGRNLSASIETARFMPGKDQGQILIEEDKPGSLTDIAIDKLSQLRYFASKVKFGFTSINAAHLVGDSLISHADSRGGGFSVRLA</sequence>
<dbReference type="SUPFAM" id="SSF56235">
    <property type="entry name" value="N-terminal nucleophile aminohydrolases (Ntn hydrolases)"/>
    <property type="match status" value="1"/>
</dbReference>
<dbReference type="InterPro" id="IPR043137">
    <property type="entry name" value="GGT_ssub_C"/>
</dbReference>
<dbReference type="GO" id="GO:0005886">
    <property type="term" value="C:plasma membrane"/>
    <property type="evidence" value="ECO:0007669"/>
    <property type="project" value="TreeGrafter"/>
</dbReference>
<dbReference type="PRINTS" id="PR01210">
    <property type="entry name" value="GGTRANSPTASE"/>
</dbReference>
<dbReference type="EMBL" id="JAVRJZ010000003">
    <property type="protein sequence ID" value="KAK2725147.1"/>
    <property type="molecule type" value="Genomic_DNA"/>
</dbReference>
<reference evidence="2" key="1">
    <citation type="submission" date="2023-07" db="EMBL/GenBank/DDBJ databases">
        <title>Chromosome-level genome assembly of Artemia franciscana.</title>
        <authorList>
            <person name="Jo E."/>
        </authorList>
    </citation>
    <scope>NUCLEOTIDE SEQUENCE</scope>
    <source>
        <tissue evidence="2">Whole body</tissue>
    </source>
</reference>
<dbReference type="Gene3D" id="1.10.246.130">
    <property type="match status" value="1"/>
</dbReference>
<accession>A0AA88IR12</accession>
<gene>
    <name evidence="2" type="ORF">QYM36_001558</name>
</gene>
<dbReference type="GO" id="GO:0006751">
    <property type="term" value="P:glutathione catabolic process"/>
    <property type="evidence" value="ECO:0007669"/>
    <property type="project" value="InterPro"/>
</dbReference>
<dbReference type="Gene3D" id="3.60.20.40">
    <property type="match status" value="1"/>
</dbReference>
<evidence type="ECO:0000313" key="3">
    <source>
        <dbReference type="Proteomes" id="UP001187531"/>
    </source>
</evidence>
<evidence type="ECO:0000256" key="1">
    <source>
        <dbReference type="PIRSR" id="PIRSR600101-2"/>
    </source>
</evidence>
<dbReference type="InterPro" id="IPR029055">
    <property type="entry name" value="Ntn_hydrolases_N"/>
</dbReference>
<feature type="binding site" evidence="1">
    <location>
        <position position="454"/>
    </location>
    <ligand>
        <name>L-glutamate</name>
        <dbReference type="ChEBI" id="CHEBI:29985"/>
    </ligand>
</feature>
<dbReference type="PANTHER" id="PTHR11686:SF54">
    <property type="entry name" value="GLUTATHIONE HYDROLASE 7"/>
    <property type="match status" value="1"/>
</dbReference>
<keyword evidence="3" id="KW-1185">Reference proteome</keyword>
<name>A0AA88IR12_ARTSF</name>
<dbReference type="Proteomes" id="UP001187531">
    <property type="component" value="Unassembled WGS sequence"/>
</dbReference>
<protein>
    <submittedName>
        <fullName evidence="2">Uncharacterized protein</fullName>
    </submittedName>
</protein>
<evidence type="ECO:0000313" key="2">
    <source>
        <dbReference type="EMBL" id="KAK2725147.1"/>
    </source>
</evidence>
<dbReference type="AlphaFoldDB" id="A0AA88IR12"/>
<dbReference type="InterPro" id="IPR043138">
    <property type="entry name" value="GGT_lsub"/>
</dbReference>
<proteinExistence type="predicted"/>
<dbReference type="InterPro" id="IPR000101">
    <property type="entry name" value="GGT_peptidase"/>
</dbReference>
<dbReference type="PANTHER" id="PTHR11686">
    <property type="entry name" value="GAMMA GLUTAMYL TRANSPEPTIDASE"/>
    <property type="match status" value="1"/>
</dbReference>
<organism evidence="2 3">
    <name type="scientific">Artemia franciscana</name>
    <name type="common">Brine shrimp</name>
    <name type="synonym">Artemia sanfranciscana</name>
    <dbReference type="NCBI Taxonomy" id="6661"/>
    <lineage>
        <taxon>Eukaryota</taxon>
        <taxon>Metazoa</taxon>
        <taxon>Ecdysozoa</taxon>
        <taxon>Arthropoda</taxon>
        <taxon>Crustacea</taxon>
        <taxon>Branchiopoda</taxon>
        <taxon>Anostraca</taxon>
        <taxon>Artemiidae</taxon>
        <taxon>Artemia</taxon>
    </lineage>
</organism>